<evidence type="ECO:0000313" key="1">
    <source>
        <dbReference type="EMBL" id="KAI8565862.1"/>
    </source>
</evidence>
<evidence type="ECO:0000313" key="2">
    <source>
        <dbReference type="Proteomes" id="UP001062846"/>
    </source>
</evidence>
<gene>
    <name evidence="1" type="ORF">RHMOL_Rhmol03G0293900</name>
</gene>
<name>A0ACC0PLG1_RHOML</name>
<dbReference type="Proteomes" id="UP001062846">
    <property type="component" value="Chromosome 3"/>
</dbReference>
<dbReference type="EMBL" id="CM046390">
    <property type="protein sequence ID" value="KAI8565862.1"/>
    <property type="molecule type" value="Genomic_DNA"/>
</dbReference>
<comment type="caution">
    <text evidence="1">The sequence shown here is derived from an EMBL/GenBank/DDBJ whole genome shotgun (WGS) entry which is preliminary data.</text>
</comment>
<accession>A0ACC0PLG1</accession>
<organism evidence="1 2">
    <name type="scientific">Rhododendron molle</name>
    <name type="common">Chinese azalea</name>
    <name type="synonym">Azalea mollis</name>
    <dbReference type="NCBI Taxonomy" id="49168"/>
    <lineage>
        <taxon>Eukaryota</taxon>
        <taxon>Viridiplantae</taxon>
        <taxon>Streptophyta</taxon>
        <taxon>Embryophyta</taxon>
        <taxon>Tracheophyta</taxon>
        <taxon>Spermatophyta</taxon>
        <taxon>Magnoliopsida</taxon>
        <taxon>eudicotyledons</taxon>
        <taxon>Gunneridae</taxon>
        <taxon>Pentapetalae</taxon>
        <taxon>asterids</taxon>
        <taxon>Ericales</taxon>
        <taxon>Ericaceae</taxon>
        <taxon>Ericoideae</taxon>
        <taxon>Rhodoreae</taxon>
        <taxon>Rhododendron</taxon>
    </lineage>
</organism>
<reference evidence="1" key="1">
    <citation type="submission" date="2022-02" db="EMBL/GenBank/DDBJ databases">
        <title>Plant Genome Project.</title>
        <authorList>
            <person name="Zhang R.-G."/>
        </authorList>
    </citation>
    <scope>NUCLEOTIDE SEQUENCE</scope>
    <source>
        <strain evidence="1">AT1</strain>
    </source>
</reference>
<keyword evidence="2" id="KW-1185">Reference proteome</keyword>
<proteinExistence type="predicted"/>
<sequence length="441" mass="49691">MLLLFSHNSVLRTIFLFPIVNASFSPSPLPSPTQHGFVARLIHRTSPDSPFYNPHATHKDLMREDIRTSQERSLYLGQFTKGATSMKLAKAPISKEFVMNFSIGTPPRNTYAVADTGSSLIWMQCNPCNRCYDQKVPRYDSRMSRSYEEVLCVHFDCFSLPYLSCRPDGVCSYNVSYLDRSFSLGTIATETFTFEGSGFMGSITLENIYFGCGTNNKMTSKRSFPGIVGLGTDDVSLIAQMRYPSFSYCTTKNPNTGVVEGWIHFGSASKLIGPSTPLLANPTNHYYYLSFEGISVGGQELTLPEIVFDKGFIIDSGASFTNLHTDAFDKLIDAVKKLMPDEEVWTRDQFELCYDNPYRLPEIKLKFKKMISFPLRDSNAWVPIPPLHCLAILRTEGVSILGMYQQNGLNVGYDLENKELRLKYVNSCPEDDDDDDDDDHI</sequence>
<protein>
    <submittedName>
        <fullName evidence="1">Uncharacterized protein</fullName>
    </submittedName>
</protein>